<feature type="region of interest" description="Disordered" evidence="1">
    <location>
        <begin position="53"/>
        <end position="96"/>
    </location>
</feature>
<sequence length="567" mass="64630">MIASHSDERKNDYDEKGSSNDHLASSTSAQISTVPLREVFRIQQHQGGLDAANLDSVSPMLDDGSPHEAISPILDDDFAQVSDDRSSSSSEDDCDEIDEQMRNDEDLLDYFSLAPPVYFFTFDLASQLQQILDCSTDLCLVNHAKNRPTTLQDIVDGEFYQRLLIAERGNNFLTLTMNVDGVSPNRSSSLSIWPVFLVINEIEKGKRFALENLIVGGIWPGPSKPSREHMFVFLTDIVEQLKVLERGQVFHVHSSCGSSRRISLKVFLTSCCCDKPAQCLVQRIAEPIAKFGCGACEIHGIYNYEGRCNTFPMTEGDRLRKRDNKRYDELLLVYESNAKELAAFIERGTRGRNKLMNKHKLSVKGIQGPCVLRSLAYFDVGSSFLVDSLHNVYLGVFRRLLNMWLSTAYQDQQWSIHGQLDKLDMMLTNVHFPSTTTRLPRSLAKFNKYKGNEFRSLLLFGYSIFNGVLGSQYYSHFLILVLIMHISESRTIQTDWMDNLRHLCTQFVLIFPRLYTVRHNVQVVHSIAHIHETVKSFGPLSNYSTFNFESLLGRKKLDIYRFTNGRH</sequence>
<feature type="compositionally biased region" description="Basic and acidic residues" evidence="1">
    <location>
        <begin position="1"/>
        <end position="19"/>
    </location>
</feature>
<proteinExistence type="predicted"/>
<evidence type="ECO:0000313" key="3">
    <source>
        <dbReference type="Proteomes" id="UP000663852"/>
    </source>
</evidence>
<dbReference type="EMBL" id="CAJNOJ010000225">
    <property type="protein sequence ID" value="CAF1311272.1"/>
    <property type="molecule type" value="Genomic_DNA"/>
</dbReference>
<evidence type="ECO:0000256" key="1">
    <source>
        <dbReference type="SAM" id="MobiDB-lite"/>
    </source>
</evidence>
<name>A0A815EDZ5_ADIRI</name>
<comment type="caution">
    <text evidence="2">The sequence shown here is derived from an EMBL/GenBank/DDBJ whole genome shotgun (WGS) entry which is preliminary data.</text>
</comment>
<reference evidence="2" key="1">
    <citation type="submission" date="2021-02" db="EMBL/GenBank/DDBJ databases">
        <authorList>
            <person name="Nowell W R."/>
        </authorList>
    </citation>
    <scope>NUCLEOTIDE SEQUENCE</scope>
</reference>
<dbReference type="PANTHER" id="PTHR46579">
    <property type="entry name" value="F5/8 TYPE C DOMAIN-CONTAINING PROTEIN-RELATED"/>
    <property type="match status" value="1"/>
</dbReference>
<dbReference type="OrthoDB" id="8184047at2759"/>
<dbReference type="InterPro" id="IPR004242">
    <property type="entry name" value="Transposase_21"/>
</dbReference>
<protein>
    <recommendedName>
        <fullName evidence="4">Transposase domain-containing protein</fullName>
    </recommendedName>
</protein>
<accession>A0A815EDZ5</accession>
<dbReference type="PANTHER" id="PTHR46579:SF1">
    <property type="entry name" value="F5_8 TYPE C DOMAIN-CONTAINING PROTEIN"/>
    <property type="match status" value="1"/>
</dbReference>
<evidence type="ECO:0000313" key="2">
    <source>
        <dbReference type="EMBL" id="CAF1311272.1"/>
    </source>
</evidence>
<feature type="region of interest" description="Disordered" evidence="1">
    <location>
        <begin position="1"/>
        <end position="30"/>
    </location>
</feature>
<gene>
    <name evidence="2" type="ORF">EDS130_LOCUS31157</name>
</gene>
<dbReference type="Pfam" id="PF02992">
    <property type="entry name" value="Transposase_21"/>
    <property type="match status" value="1"/>
</dbReference>
<organism evidence="2 3">
    <name type="scientific">Adineta ricciae</name>
    <name type="common">Rotifer</name>
    <dbReference type="NCBI Taxonomy" id="249248"/>
    <lineage>
        <taxon>Eukaryota</taxon>
        <taxon>Metazoa</taxon>
        <taxon>Spiralia</taxon>
        <taxon>Gnathifera</taxon>
        <taxon>Rotifera</taxon>
        <taxon>Eurotatoria</taxon>
        <taxon>Bdelloidea</taxon>
        <taxon>Adinetida</taxon>
        <taxon>Adinetidae</taxon>
        <taxon>Adineta</taxon>
    </lineage>
</organism>
<feature type="compositionally biased region" description="Polar residues" evidence="1">
    <location>
        <begin position="20"/>
        <end position="30"/>
    </location>
</feature>
<evidence type="ECO:0008006" key="4">
    <source>
        <dbReference type="Google" id="ProtNLM"/>
    </source>
</evidence>
<dbReference type="AlphaFoldDB" id="A0A815EDZ5"/>
<dbReference type="Proteomes" id="UP000663852">
    <property type="component" value="Unassembled WGS sequence"/>
</dbReference>